<proteinExistence type="predicted"/>
<evidence type="ECO:0000313" key="2">
    <source>
        <dbReference type="EMBL" id="QJW92906.1"/>
    </source>
</evidence>
<dbReference type="Proteomes" id="UP000503447">
    <property type="component" value="Chromosome"/>
</dbReference>
<keyword evidence="3" id="KW-1185">Reference proteome</keyword>
<accession>A0A6M5YI15</accession>
<feature type="region of interest" description="Disordered" evidence="1">
    <location>
        <begin position="1"/>
        <end position="47"/>
    </location>
</feature>
<dbReference type="AlphaFoldDB" id="A0A6M5YI15"/>
<evidence type="ECO:0000256" key="1">
    <source>
        <dbReference type="SAM" id="MobiDB-lite"/>
    </source>
</evidence>
<evidence type="ECO:0000313" key="3">
    <source>
        <dbReference type="Proteomes" id="UP000503447"/>
    </source>
</evidence>
<reference evidence="3" key="1">
    <citation type="submission" date="2020-05" db="EMBL/GenBank/DDBJ databases">
        <title>Frigoriglobus tundricola gen. nov., sp. nov., a psychrotolerant cellulolytic planctomycete of the family Gemmataceae with two divergent copies of 16S rRNA gene.</title>
        <authorList>
            <person name="Kulichevskaya I.S."/>
            <person name="Ivanova A.A."/>
            <person name="Naumoff D.G."/>
            <person name="Beletsky A.V."/>
            <person name="Rijpstra W.I.C."/>
            <person name="Sinninghe Damste J.S."/>
            <person name="Mardanov A.V."/>
            <person name="Ravin N.V."/>
            <person name="Dedysh S.N."/>
        </authorList>
    </citation>
    <scope>NUCLEOTIDE SEQUENCE [LARGE SCALE GENOMIC DNA]</scope>
    <source>
        <strain evidence="3">PL17</strain>
    </source>
</reference>
<organism evidence="2 3">
    <name type="scientific">Frigoriglobus tundricola</name>
    <dbReference type="NCBI Taxonomy" id="2774151"/>
    <lineage>
        <taxon>Bacteria</taxon>
        <taxon>Pseudomonadati</taxon>
        <taxon>Planctomycetota</taxon>
        <taxon>Planctomycetia</taxon>
        <taxon>Gemmatales</taxon>
        <taxon>Gemmataceae</taxon>
        <taxon>Frigoriglobus</taxon>
    </lineage>
</organism>
<sequence length="47" mass="5100">MQPVGLSVAVERGSEHEVRRPIRRAERRSGATRAKSAKPGVSSNAKE</sequence>
<feature type="compositionally biased region" description="Basic and acidic residues" evidence="1">
    <location>
        <begin position="12"/>
        <end position="29"/>
    </location>
</feature>
<gene>
    <name evidence="2" type="ORF">FTUN_0403</name>
</gene>
<name>A0A6M5YI15_9BACT</name>
<protein>
    <submittedName>
        <fullName evidence="2">Uncharacterized protein</fullName>
    </submittedName>
</protein>
<dbReference type="EMBL" id="CP053452">
    <property type="protein sequence ID" value="QJW92906.1"/>
    <property type="molecule type" value="Genomic_DNA"/>
</dbReference>
<dbReference type="KEGG" id="ftj:FTUN_0403"/>